<dbReference type="InterPro" id="IPR014284">
    <property type="entry name" value="RNA_pol_sigma-70_dom"/>
</dbReference>
<organism evidence="9">
    <name type="scientific">Nonomuraea gerenzanensis</name>
    <dbReference type="NCBI Taxonomy" id="93944"/>
    <lineage>
        <taxon>Bacteria</taxon>
        <taxon>Bacillati</taxon>
        <taxon>Actinomycetota</taxon>
        <taxon>Actinomycetes</taxon>
        <taxon>Streptosporangiales</taxon>
        <taxon>Streptosporangiaceae</taxon>
        <taxon>Nonomuraea</taxon>
    </lineage>
</organism>
<evidence type="ECO:0000313" key="9">
    <source>
        <dbReference type="EMBL" id="SBO97039.1"/>
    </source>
</evidence>
<evidence type="ECO:0000256" key="1">
    <source>
        <dbReference type="ARBA" id="ARBA00010641"/>
    </source>
</evidence>
<gene>
    <name evidence="9" type="ORF">BN4615_P6555</name>
</gene>
<dbReference type="InterPro" id="IPR013249">
    <property type="entry name" value="RNA_pol_sigma70_r4_t2"/>
</dbReference>
<evidence type="ECO:0000259" key="8">
    <source>
        <dbReference type="Pfam" id="PF08281"/>
    </source>
</evidence>
<comment type="similarity">
    <text evidence="1">Belongs to the sigma-70 factor family. ECF subfamily.</text>
</comment>
<feature type="region of interest" description="Disordered" evidence="6">
    <location>
        <begin position="78"/>
        <end position="105"/>
    </location>
</feature>
<keyword evidence="4" id="KW-0731">Sigma factor</keyword>
<dbReference type="GO" id="GO:0016987">
    <property type="term" value="F:sigma factor activity"/>
    <property type="evidence" value="ECO:0007669"/>
    <property type="project" value="UniProtKB-KW"/>
</dbReference>
<dbReference type="InterPro" id="IPR013324">
    <property type="entry name" value="RNA_pol_sigma_r3/r4-like"/>
</dbReference>
<feature type="domain" description="RNA polymerase sigma-70 region 2" evidence="7">
    <location>
        <begin position="11"/>
        <end position="74"/>
    </location>
</feature>
<reference evidence="9" key="1">
    <citation type="submission" date="2016-04" db="EMBL/GenBank/DDBJ databases">
        <authorList>
            <person name="Evans L.H."/>
            <person name="Alamgir A."/>
            <person name="Owens N."/>
            <person name="Weber N.D."/>
            <person name="Virtaneva K."/>
            <person name="Barbian K."/>
            <person name="Babar A."/>
            <person name="Rosenke K."/>
        </authorList>
    </citation>
    <scope>NUCLEOTIDE SEQUENCE</scope>
    <source>
        <strain evidence="9">Nono1</strain>
    </source>
</reference>
<dbReference type="Gene3D" id="1.10.1740.10">
    <property type="match status" value="1"/>
</dbReference>
<keyword evidence="5" id="KW-0804">Transcription</keyword>
<feature type="domain" description="RNA polymerase sigma factor 70 region 4 type 2" evidence="8">
    <location>
        <begin position="119"/>
        <end position="169"/>
    </location>
</feature>
<dbReference type="RefSeq" id="WP_225265825.1">
    <property type="nucleotide sequence ID" value="NZ_CP084058.1"/>
</dbReference>
<dbReference type="InterPro" id="IPR013325">
    <property type="entry name" value="RNA_pol_sigma_r2"/>
</dbReference>
<dbReference type="Gene3D" id="1.10.10.10">
    <property type="entry name" value="Winged helix-like DNA-binding domain superfamily/Winged helix DNA-binding domain"/>
    <property type="match status" value="1"/>
</dbReference>
<dbReference type="Pfam" id="PF08281">
    <property type="entry name" value="Sigma70_r4_2"/>
    <property type="match status" value="1"/>
</dbReference>
<dbReference type="InterPro" id="IPR007627">
    <property type="entry name" value="RNA_pol_sigma70_r2"/>
</dbReference>
<dbReference type="SUPFAM" id="SSF88659">
    <property type="entry name" value="Sigma3 and sigma4 domains of RNA polymerase sigma factors"/>
    <property type="match status" value="1"/>
</dbReference>
<keyword evidence="3" id="KW-0805">Transcription regulation</keyword>
<proteinExistence type="inferred from homology"/>
<dbReference type="PANTHER" id="PTHR30173:SF43">
    <property type="entry name" value="ECF RNA POLYMERASE SIGMA FACTOR SIGI-RELATED"/>
    <property type="match status" value="1"/>
</dbReference>
<dbReference type="Gene3D" id="3.10.450.50">
    <property type="match status" value="1"/>
</dbReference>
<evidence type="ECO:0000256" key="4">
    <source>
        <dbReference type="ARBA" id="ARBA00023082"/>
    </source>
</evidence>
<dbReference type="AlphaFoldDB" id="A0A1M4EDT1"/>
<name>A0A1M4EDT1_9ACTN</name>
<comment type="subunit">
    <text evidence="2">Interacts transiently with the RNA polymerase catalytic core formed by RpoA, RpoB, RpoC and RpoZ (2 alpha, 1 beta, 1 beta' and 1 omega subunit) to form the RNA polymerase holoenzyme that can initiate transcription.</text>
</comment>
<dbReference type="SUPFAM" id="SSF54427">
    <property type="entry name" value="NTF2-like"/>
    <property type="match status" value="1"/>
</dbReference>
<evidence type="ECO:0000256" key="2">
    <source>
        <dbReference type="ARBA" id="ARBA00011344"/>
    </source>
</evidence>
<dbReference type="GO" id="GO:0006352">
    <property type="term" value="P:DNA-templated transcription initiation"/>
    <property type="evidence" value="ECO:0007669"/>
    <property type="project" value="InterPro"/>
</dbReference>
<dbReference type="InterPro" id="IPR032710">
    <property type="entry name" value="NTF2-like_dom_sf"/>
</dbReference>
<dbReference type="InterPro" id="IPR036388">
    <property type="entry name" value="WH-like_DNA-bd_sf"/>
</dbReference>
<protein>
    <submittedName>
        <fullName evidence="9">Putative RNA polymerase sigma factor</fullName>
    </submittedName>
</protein>
<dbReference type="NCBIfam" id="TIGR02937">
    <property type="entry name" value="sigma70-ECF"/>
    <property type="match status" value="1"/>
</dbReference>
<dbReference type="GO" id="GO:0003677">
    <property type="term" value="F:DNA binding"/>
    <property type="evidence" value="ECO:0007669"/>
    <property type="project" value="InterPro"/>
</dbReference>
<evidence type="ECO:0000259" key="7">
    <source>
        <dbReference type="Pfam" id="PF04542"/>
    </source>
</evidence>
<dbReference type="PANTHER" id="PTHR30173">
    <property type="entry name" value="SIGMA 19 FACTOR"/>
    <property type="match status" value="1"/>
</dbReference>
<evidence type="ECO:0000256" key="3">
    <source>
        <dbReference type="ARBA" id="ARBA00023015"/>
    </source>
</evidence>
<dbReference type="Pfam" id="PF04542">
    <property type="entry name" value="Sigma70_r2"/>
    <property type="match status" value="1"/>
</dbReference>
<sequence length="294" mass="31808">MVEHDWVSERFAEHQARLHAVAYRMLGSPGEAEDAVQEAWLRVSRADTGQVENPAGWLTTVVARVCLNMLEARRNRREDAAGALPPEPDEPHLPRTHVHPAGQAGPEDEALLADSVGVALMVVLDTLTPAERLAFVLHDVFAVSFAEIGTIIDRSPTAARQLASRARRRVQGAAGASDAARSAKRDIVEAFLSASRNGDFAALLELLDPDAVVGEIRGGNAVATFFTGGAKAARLALVDGVPSAVWLHRGRPRAVFAFTISEGRITRIAIDTDPDRLRDLDIVYLANHDSKERL</sequence>
<dbReference type="EMBL" id="LT559118">
    <property type="protein sequence ID" value="SBO97039.1"/>
    <property type="molecule type" value="Genomic_DNA"/>
</dbReference>
<accession>A0A1M4EDT1</accession>
<dbReference type="SUPFAM" id="SSF88946">
    <property type="entry name" value="Sigma2 domain of RNA polymerase sigma factors"/>
    <property type="match status" value="1"/>
</dbReference>
<evidence type="ECO:0000256" key="5">
    <source>
        <dbReference type="ARBA" id="ARBA00023163"/>
    </source>
</evidence>
<dbReference type="InterPro" id="IPR052704">
    <property type="entry name" value="ECF_Sigma-70_Domain"/>
</dbReference>
<evidence type="ECO:0000256" key="6">
    <source>
        <dbReference type="SAM" id="MobiDB-lite"/>
    </source>
</evidence>